<dbReference type="Proteomes" id="UP000799429">
    <property type="component" value="Unassembled WGS sequence"/>
</dbReference>
<keyword evidence="4" id="KW-1185">Reference proteome</keyword>
<dbReference type="GO" id="GO:0005739">
    <property type="term" value="C:mitochondrion"/>
    <property type="evidence" value="ECO:0007669"/>
    <property type="project" value="TreeGrafter"/>
</dbReference>
<proteinExistence type="inferred from homology"/>
<evidence type="ECO:0008006" key="5">
    <source>
        <dbReference type="Google" id="ProtNLM"/>
    </source>
</evidence>
<dbReference type="Pfam" id="PF10203">
    <property type="entry name" value="Pet191_N"/>
    <property type="match status" value="1"/>
</dbReference>
<evidence type="ECO:0000256" key="1">
    <source>
        <dbReference type="ARBA" id="ARBA00007785"/>
    </source>
</evidence>
<sequence length="137" mass="15654">MPQSCKDLRAALAECLQNSDCIMVYRNSPSDCLRPPLKDTLPTKCQQLQKGYAQCKRGLVDMRKRFRGNKPISTSLERENEDGYQLYAGKSAYKPVVSRPDETVTEEVDRSGRKLREYVTVGGIESEYDNRVNEKKN</sequence>
<keyword evidence="2" id="KW-1015">Disulfide bond</keyword>
<reference evidence="3" key="1">
    <citation type="journal article" date="2020" name="Stud. Mycol.">
        <title>101 Dothideomycetes genomes: a test case for predicting lifestyles and emergence of pathogens.</title>
        <authorList>
            <person name="Haridas S."/>
            <person name="Albert R."/>
            <person name="Binder M."/>
            <person name="Bloem J."/>
            <person name="Labutti K."/>
            <person name="Salamov A."/>
            <person name="Andreopoulos B."/>
            <person name="Baker S."/>
            <person name="Barry K."/>
            <person name="Bills G."/>
            <person name="Bluhm B."/>
            <person name="Cannon C."/>
            <person name="Castanera R."/>
            <person name="Culley D."/>
            <person name="Daum C."/>
            <person name="Ezra D."/>
            <person name="Gonzalez J."/>
            <person name="Henrissat B."/>
            <person name="Kuo A."/>
            <person name="Liang C."/>
            <person name="Lipzen A."/>
            <person name="Lutzoni F."/>
            <person name="Magnuson J."/>
            <person name="Mondo S."/>
            <person name="Nolan M."/>
            <person name="Ohm R."/>
            <person name="Pangilinan J."/>
            <person name="Park H.-J."/>
            <person name="Ramirez L."/>
            <person name="Alfaro M."/>
            <person name="Sun H."/>
            <person name="Tritt A."/>
            <person name="Yoshinaga Y."/>
            <person name="Zwiers L.-H."/>
            <person name="Turgeon B."/>
            <person name="Goodwin S."/>
            <person name="Spatafora J."/>
            <person name="Crous P."/>
            <person name="Grigoriev I."/>
        </authorList>
    </citation>
    <scope>NUCLEOTIDE SEQUENCE</scope>
    <source>
        <strain evidence="3">CBS 101060</strain>
    </source>
</reference>
<evidence type="ECO:0000313" key="4">
    <source>
        <dbReference type="Proteomes" id="UP000799429"/>
    </source>
</evidence>
<dbReference type="EMBL" id="MU006113">
    <property type="protein sequence ID" value="KAF2834973.1"/>
    <property type="molecule type" value="Genomic_DNA"/>
</dbReference>
<comment type="similarity">
    <text evidence="1">Belongs to the PET191 family.</text>
</comment>
<dbReference type="GO" id="GO:0033617">
    <property type="term" value="P:mitochondrial respiratory chain complex IV assembly"/>
    <property type="evidence" value="ECO:0007669"/>
    <property type="project" value="TreeGrafter"/>
</dbReference>
<evidence type="ECO:0000313" key="3">
    <source>
        <dbReference type="EMBL" id="KAF2834973.1"/>
    </source>
</evidence>
<dbReference type="OrthoDB" id="282149at2759"/>
<evidence type="ECO:0000256" key="2">
    <source>
        <dbReference type="ARBA" id="ARBA00023157"/>
    </source>
</evidence>
<accession>A0A9P4VKY6</accession>
<comment type="caution">
    <text evidence="3">The sequence shown here is derived from an EMBL/GenBank/DDBJ whole genome shotgun (WGS) entry which is preliminary data.</text>
</comment>
<dbReference type="PANTHER" id="PTHR28627">
    <property type="entry name" value="CYTOCHROME C OXIDASE ASSEMBLY FACTOR 5"/>
    <property type="match status" value="1"/>
</dbReference>
<dbReference type="AlphaFoldDB" id="A0A9P4VKY6"/>
<name>A0A9P4VKY6_9PEZI</name>
<protein>
    <recommendedName>
        <fullName evidence="5">Cytochrome c oxidase assembly protein</fullName>
    </recommendedName>
</protein>
<dbReference type="PANTHER" id="PTHR28627:SF1">
    <property type="entry name" value="CYTOCHROME C OXIDASE ASSEMBLY FACTOR 5"/>
    <property type="match status" value="1"/>
</dbReference>
<dbReference type="InterPro" id="IPR018793">
    <property type="entry name" value="Cyt_c_oxidase_assmbl_Pet191"/>
</dbReference>
<organism evidence="3 4">
    <name type="scientific">Patellaria atrata CBS 101060</name>
    <dbReference type="NCBI Taxonomy" id="1346257"/>
    <lineage>
        <taxon>Eukaryota</taxon>
        <taxon>Fungi</taxon>
        <taxon>Dikarya</taxon>
        <taxon>Ascomycota</taxon>
        <taxon>Pezizomycotina</taxon>
        <taxon>Dothideomycetes</taxon>
        <taxon>Dothideomycetes incertae sedis</taxon>
        <taxon>Patellariales</taxon>
        <taxon>Patellariaceae</taxon>
        <taxon>Patellaria</taxon>
    </lineage>
</organism>
<gene>
    <name evidence="3" type="ORF">M501DRAFT_999781</name>
</gene>